<evidence type="ECO:0000256" key="3">
    <source>
        <dbReference type="ARBA" id="ARBA00023163"/>
    </source>
</evidence>
<organism evidence="5 6">
    <name type="scientific">Virgisporangium aurantiacum</name>
    <dbReference type="NCBI Taxonomy" id="175570"/>
    <lineage>
        <taxon>Bacteria</taxon>
        <taxon>Bacillati</taxon>
        <taxon>Actinomycetota</taxon>
        <taxon>Actinomycetes</taxon>
        <taxon>Micromonosporales</taxon>
        <taxon>Micromonosporaceae</taxon>
        <taxon>Virgisporangium</taxon>
    </lineage>
</organism>
<dbReference type="InterPro" id="IPR037171">
    <property type="entry name" value="NagB/RpiA_transferase-like"/>
</dbReference>
<dbReference type="Gene3D" id="1.10.10.10">
    <property type="entry name" value="Winged helix-like DNA-binding domain superfamily/Winged helix DNA-binding domain"/>
    <property type="match status" value="1"/>
</dbReference>
<dbReference type="InterPro" id="IPR014036">
    <property type="entry name" value="DeoR-like_C"/>
</dbReference>
<dbReference type="InterPro" id="IPR036390">
    <property type="entry name" value="WH_DNA-bd_sf"/>
</dbReference>
<dbReference type="PRINTS" id="PR00037">
    <property type="entry name" value="HTHLACR"/>
</dbReference>
<dbReference type="InterPro" id="IPR036388">
    <property type="entry name" value="WH-like_DNA-bd_sf"/>
</dbReference>
<keyword evidence="1" id="KW-0805">Transcription regulation</keyword>
<dbReference type="SMART" id="SM01134">
    <property type="entry name" value="DeoRC"/>
    <property type="match status" value="1"/>
</dbReference>
<dbReference type="InterPro" id="IPR001034">
    <property type="entry name" value="DeoR_HTH"/>
</dbReference>
<sequence length="268" mass="28443">MTDEALDAALPEERRLLVAAQVRRDTRVRVDDLARRFGVSGETVRRDLQVLEERGLLRRVYGGAVVTEPELATVRTDVPADGGSPVHRRIAALAATLVEPDDTVTLHGDRLIQQVAVAMTASFAGRVLCASLPVAAELAGRAGVDVLIAGGQVRTADLACAGPVAEQFFRQYYADKVFLSAAGIHHRAGLTQRLLDDIALQQVMIEHARECYVLADPASLGRTAVGRVASTGAITAVVTDGSADPAEIRALEQTGIKVLVAQPDPDAD</sequence>
<dbReference type="SMART" id="SM00420">
    <property type="entry name" value="HTH_DEOR"/>
    <property type="match status" value="1"/>
</dbReference>
<dbReference type="AlphaFoldDB" id="A0A8J3ZC47"/>
<dbReference type="SUPFAM" id="SSF100950">
    <property type="entry name" value="NagB/RpiA/CoA transferase-like"/>
    <property type="match status" value="1"/>
</dbReference>
<reference evidence="5" key="1">
    <citation type="submission" date="2021-01" db="EMBL/GenBank/DDBJ databases">
        <title>Whole genome shotgun sequence of Virgisporangium aurantiacum NBRC 16421.</title>
        <authorList>
            <person name="Komaki H."/>
            <person name="Tamura T."/>
        </authorList>
    </citation>
    <scope>NUCLEOTIDE SEQUENCE</scope>
    <source>
        <strain evidence="5">NBRC 16421</strain>
    </source>
</reference>
<name>A0A8J3ZC47_9ACTN</name>
<evidence type="ECO:0000256" key="2">
    <source>
        <dbReference type="ARBA" id="ARBA00023125"/>
    </source>
</evidence>
<dbReference type="PROSITE" id="PS00894">
    <property type="entry name" value="HTH_DEOR_1"/>
    <property type="match status" value="1"/>
</dbReference>
<evidence type="ECO:0000313" key="5">
    <source>
        <dbReference type="EMBL" id="GIJ60123.1"/>
    </source>
</evidence>
<feature type="domain" description="HTH deoR-type" evidence="4">
    <location>
        <begin position="11"/>
        <end position="66"/>
    </location>
</feature>
<dbReference type="PANTHER" id="PTHR30363">
    <property type="entry name" value="HTH-TYPE TRANSCRIPTIONAL REGULATOR SRLR-RELATED"/>
    <property type="match status" value="1"/>
</dbReference>
<evidence type="ECO:0000259" key="4">
    <source>
        <dbReference type="PROSITE" id="PS51000"/>
    </source>
</evidence>
<keyword evidence="6" id="KW-1185">Reference proteome</keyword>
<dbReference type="InterPro" id="IPR050313">
    <property type="entry name" value="Carb_Metab_HTH_regulators"/>
</dbReference>
<dbReference type="PROSITE" id="PS51000">
    <property type="entry name" value="HTH_DEOR_2"/>
    <property type="match status" value="1"/>
</dbReference>
<evidence type="ECO:0000256" key="1">
    <source>
        <dbReference type="ARBA" id="ARBA00023015"/>
    </source>
</evidence>
<dbReference type="GO" id="GO:0003677">
    <property type="term" value="F:DNA binding"/>
    <property type="evidence" value="ECO:0007669"/>
    <property type="project" value="UniProtKB-KW"/>
</dbReference>
<proteinExistence type="predicted"/>
<dbReference type="Proteomes" id="UP000612585">
    <property type="component" value="Unassembled WGS sequence"/>
</dbReference>
<dbReference type="Pfam" id="PF00455">
    <property type="entry name" value="DeoRC"/>
    <property type="match status" value="1"/>
</dbReference>
<dbReference type="EMBL" id="BOPG01000050">
    <property type="protein sequence ID" value="GIJ60123.1"/>
    <property type="molecule type" value="Genomic_DNA"/>
</dbReference>
<keyword evidence="3" id="KW-0804">Transcription</keyword>
<dbReference type="RefSeq" id="WP_204003976.1">
    <property type="nucleotide sequence ID" value="NZ_BOPG01000050.1"/>
</dbReference>
<keyword evidence="2" id="KW-0238">DNA-binding</keyword>
<dbReference type="SUPFAM" id="SSF46785">
    <property type="entry name" value="Winged helix' DNA-binding domain"/>
    <property type="match status" value="1"/>
</dbReference>
<dbReference type="PANTHER" id="PTHR30363:SF44">
    <property type="entry name" value="AGA OPERON TRANSCRIPTIONAL REPRESSOR-RELATED"/>
    <property type="match status" value="1"/>
</dbReference>
<dbReference type="GO" id="GO:0003700">
    <property type="term" value="F:DNA-binding transcription factor activity"/>
    <property type="evidence" value="ECO:0007669"/>
    <property type="project" value="InterPro"/>
</dbReference>
<protein>
    <submittedName>
        <fullName evidence="5">DeoR family transcriptional regulator</fullName>
    </submittedName>
</protein>
<evidence type="ECO:0000313" key="6">
    <source>
        <dbReference type="Proteomes" id="UP000612585"/>
    </source>
</evidence>
<accession>A0A8J3ZC47</accession>
<comment type="caution">
    <text evidence="5">The sequence shown here is derived from an EMBL/GenBank/DDBJ whole genome shotgun (WGS) entry which is preliminary data.</text>
</comment>
<gene>
    <name evidence="5" type="ORF">Vau01_076390</name>
</gene>
<dbReference type="InterPro" id="IPR018356">
    <property type="entry name" value="Tscrpt_reg_HTH_DeoR_CS"/>
</dbReference>
<dbReference type="Pfam" id="PF08220">
    <property type="entry name" value="HTH_DeoR"/>
    <property type="match status" value="1"/>
</dbReference>